<comment type="subcellular location">
    <subcellularLocation>
        <location evidence="1 7">Cell membrane</location>
        <topology evidence="1 7">Multi-pass membrane protein</topology>
    </subcellularLocation>
</comment>
<dbReference type="STRING" id="1184609.KILIM_077_00140"/>
<evidence type="ECO:0000256" key="2">
    <source>
        <dbReference type="ARBA" id="ARBA00022448"/>
    </source>
</evidence>
<keyword evidence="2 7" id="KW-0813">Transport</keyword>
<keyword evidence="3" id="KW-1003">Cell membrane</keyword>
<dbReference type="PROSITE" id="PS50928">
    <property type="entry name" value="ABC_TM1"/>
    <property type="match status" value="1"/>
</dbReference>
<feature type="domain" description="ABC transmembrane type-1" evidence="8">
    <location>
        <begin position="102"/>
        <end position="501"/>
    </location>
</feature>
<protein>
    <submittedName>
        <fullName evidence="9">Putative ABC transporter permease protein</fullName>
    </submittedName>
</protein>
<dbReference type="PANTHER" id="PTHR43163">
    <property type="entry name" value="DIPEPTIDE TRANSPORT SYSTEM PERMEASE PROTEIN DPPB-RELATED"/>
    <property type="match status" value="1"/>
</dbReference>
<dbReference type="PANTHER" id="PTHR43163:SF6">
    <property type="entry name" value="DIPEPTIDE TRANSPORT SYSTEM PERMEASE PROTEIN DPPB-RELATED"/>
    <property type="match status" value="1"/>
</dbReference>
<dbReference type="RefSeq" id="WP_006594189.1">
    <property type="nucleotide sequence ID" value="NZ_BAHD01000077.1"/>
</dbReference>
<evidence type="ECO:0000256" key="7">
    <source>
        <dbReference type="RuleBase" id="RU363032"/>
    </source>
</evidence>
<name>K6WZW3_9MICO</name>
<comment type="similarity">
    <text evidence="7">Belongs to the binding-protein-dependent transport system permease family.</text>
</comment>
<dbReference type="OrthoDB" id="147639at2"/>
<dbReference type="Proteomes" id="UP000008366">
    <property type="component" value="Unassembled WGS sequence"/>
</dbReference>
<sequence length="512" mass="55189">MLRYVARRLLQAVLVLFASSFLVYVLAAYAGDPLEDLRTSRDPNRDVLMAQRTAMLNLDTPPVLRYFLWLRGASGCLVPGMRCDLGVNLAGYQVTDLLARAMAQTILLVTVATILSIIVGISLGIVSALRQYSPLDYGVTFLAFLFFSLPVFWVAVLLKEFGAIRFNDFLRTPTFSPAVIVTVGLLVGVLAYVTAYGALKTRLMIAVGLGGLVAVIMAVVSATGWIARPFLGIPGIVVLGLLAALVFTFLGAGFRNRRALYAGFASVAVAAIIYFPIQPLLEQATWLMMLGLGLLTLAVGAGIGYAFGGYDRGQGARVAMMTSLICAGLIVADRLMQSWPAYVSHGRIRGRPISTVGSSTPGFNEGFWMTNIDTFTHLILPTIALMLIALAGYSRYSRASMLEIMNQDYIRTARAKGVSERSVVMKHAFRNALIPLATLIAFDIGGLIGGAVVTENVFAITGMGQLFISSLRLVDLNPIMGFFLVTGLLAMVFNLVADLLYAVLDPRVRVSA</sequence>
<proteinExistence type="inferred from homology"/>
<feature type="transmembrane region" description="Helical" evidence="7">
    <location>
        <begin position="206"/>
        <end position="227"/>
    </location>
</feature>
<dbReference type="AlphaFoldDB" id="K6WZW3"/>
<dbReference type="Gene3D" id="1.10.3720.10">
    <property type="entry name" value="MetI-like"/>
    <property type="match status" value="1"/>
</dbReference>
<dbReference type="EMBL" id="BAHD01000077">
    <property type="protein sequence ID" value="GAB97657.1"/>
    <property type="molecule type" value="Genomic_DNA"/>
</dbReference>
<accession>K6WZW3</accession>
<keyword evidence="5 7" id="KW-1133">Transmembrane helix</keyword>
<evidence type="ECO:0000256" key="1">
    <source>
        <dbReference type="ARBA" id="ARBA00004651"/>
    </source>
</evidence>
<dbReference type="InterPro" id="IPR035906">
    <property type="entry name" value="MetI-like_sf"/>
</dbReference>
<feature type="transmembrane region" description="Helical" evidence="7">
    <location>
        <begin position="479"/>
        <end position="504"/>
    </location>
</feature>
<keyword evidence="6 7" id="KW-0472">Membrane</keyword>
<evidence type="ECO:0000313" key="9">
    <source>
        <dbReference type="EMBL" id="GAB97657.1"/>
    </source>
</evidence>
<evidence type="ECO:0000256" key="5">
    <source>
        <dbReference type="ARBA" id="ARBA00022989"/>
    </source>
</evidence>
<feature type="transmembrane region" description="Helical" evidence="7">
    <location>
        <begin position="375"/>
        <end position="393"/>
    </location>
</feature>
<feature type="transmembrane region" description="Helical" evidence="7">
    <location>
        <begin position="259"/>
        <end position="277"/>
    </location>
</feature>
<evidence type="ECO:0000256" key="6">
    <source>
        <dbReference type="ARBA" id="ARBA00023136"/>
    </source>
</evidence>
<dbReference type="eggNOG" id="COG0601">
    <property type="taxonomic scope" value="Bacteria"/>
</dbReference>
<keyword evidence="10" id="KW-1185">Reference proteome</keyword>
<feature type="transmembrane region" description="Helical" evidence="7">
    <location>
        <begin position="138"/>
        <end position="158"/>
    </location>
</feature>
<organism evidence="9 10">
    <name type="scientific">Kineosphaera limosa NBRC 100340</name>
    <dbReference type="NCBI Taxonomy" id="1184609"/>
    <lineage>
        <taxon>Bacteria</taxon>
        <taxon>Bacillati</taxon>
        <taxon>Actinomycetota</taxon>
        <taxon>Actinomycetes</taxon>
        <taxon>Micrococcales</taxon>
        <taxon>Dermatophilaceae</taxon>
        <taxon>Kineosphaera</taxon>
    </lineage>
</organism>
<feature type="transmembrane region" description="Helical" evidence="7">
    <location>
        <begin position="106"/>
        <end position="126"/>
    </location>
</feature>
<dbReference type="CDD" id="cd06261">
    <property type="entry name" value="TM_PBP2"/>
    <property type="match status" value="1"/>
</dbReference>
<feature type="transmembrane region" description="Helical" evidence="7">
    <location>
        <begin position="432"/>
        <end position="453"/>
    </location>
</feature>
<reference evidence="9 10" key="1">
    <citation type="submission" date="2012-08" db="EMBL/GenBank/DDBJ databases">
        <title>Whole genome shotgun sequence of Kineosphaera limosa NBRC 100340.</title>
        <authorList>
            <person name="Yoshida I."/>
            <person name="Isaki S."/>
            <person name="Hosoyama A."/>
            <person name="Tsuchikane K."/>
            <person name="Katsumata H."/>
            <person name="Ando Y."/>
            <person name="Ohji S."/>
            <person name="Hamada M."/>
            <person name="Tamura T."/>
            <person name="Yamazoe A."/>
            <person name="Yamazaki S."/>
            <person name="Fujita N."/>
        </authorList>
    </citation>
    <scope>NUCLEOTIDE SEQUENCE [LARGE SCALE GENOMIC DNA]</scope>
    <source>
        <strain evidence="9 10">NBRC 100340</strain>
    </source>
</reference>
<evidence type="ECO:0000259" key="8">
    <source>
        <dbReference type="PROSITE" id="PS50928"/>
    </source>
</evidence>
<feature type="transmembrane region" description="Helical" evidence="7">
    <location>
        <begin position="283"/>
        <end position="306"/>
    </location>
</feature>
<dbReference type="GO" id="GO:0055085">
    <property type="term" value="P:transmembrane transport"/>
    <property type="evidence" value="ECO:0007669"/>
    <property type="project" value="InterPro"/>
</dbReference>
<evidence type="ECO:0000313" key="10">
    <source>
        <dbReference type="Proteomes" id="UP000008366"/>
    </source>
</evidence>
<gene>
    <name evidence="9" type="ORF">KILIM_077_00140</name>
</gene>
<dbReference type="Pfam" id="PF00528">
    <property type="entry name" value="BPD_transp_1"/>
    <property type="match status" value="1"/>
</dbReference>
<evidence type="ECO:0000256" key="4">
    <source>
        <dbReference type="ARBA" id="ARBA00022692"/>
    </source>
</evidence>
<feature type="transmembrane region" description="Helical" evidence="7">
    <location>
        <begin position="178"/>
        <end position="199"/>
    </location>
</feature>
<evidence type="ECO:0000256" key="3">
    <source>
        <dbReference type="ARBA" id="ARBA00022475"/>
    </source>
</evidence>
<dbReference type="GO" id="GO:0005886">
    <property type="term" value="C:plasma membrane"/>
    <property type="evidence" value="ECO:0007669"/>
    <property type="project" value="UniProtKB-SubCell"/>
</dbReference>
<dbReference type="InterPro" id="IPR000515">
    <property type="entry name" value="MetI-like"/>
</dbReference>
<feature type="transmembrane region" description="Helical" evidence="7">
    <location>
        <begin position="318"/>
        <end position="336"/>
    </location>
</feature>
<comment type="caution">
    <text evidence="9">The sequence shown here is derived from an EMBL/GenBank/DDBJ whole genome shotgun (WGS) entry which is preliminary data.</text>
</comment>
<feature type="transmembrane region" description="Helical" evidence="7">
    <location>
        <begin position="233"/>
        <end position="252"/>
    </location>
</feature>
<keyword evidence="4 7" id="KW-0812">Transmembrane</keyword>